<dbReference type="AlphaFoldDB" id="A0AAF0D111"/>
<dbReference type="Gene3D" id="1.10.1510.30">
    <property type="match status" value="1"/>
</dbReference>
<dbReference type="Gene3D" id="3.30.2350.20">
    <property type="entry name" value="TruD, catalytic domain"/>
    <property type="match status" value="1"/>
</dbReference>
<dbReference type="PANTHER" id="PTHR13326:SF21">
    <property type="entry name" value="PSEUDOURIDYLATE SYNTHASE PUS7L"/>
    <property type="match status" value="1"/>
</dbReference>
<protein>
    <recommendedName>
        <fullName evidence="3">Probable tRNA pseudouridine synthase D</fullName>
        <ecNumber evidence="3">5.4.99.27</ecNumber>
    </recommendedName>
    <alternativeName>
        <fullName evidence="3">tRNA pseudouridine(13) synthase</fullName>
    </alternativeName>
    <alternativeName>
        <fullName evidence="3">tRNA pseudouridylate synthase D</fullName>
    </alternativeName>
    <alternativeName>
        <fullName evidence="3">tRNA-uridine isomerase D</fullName>
    </alternativeName>
</protein>
<reference evidence="5" key="2">
    <citation type="journal article" date="2022" name="Nat. Microbiol.">
        <title>A closed Candidatus Odinarchaeum chromosome exposes Asgard archaeal viruses.</title>
        <authorList>
            <person name="Tamarit D."/>
            <person name="Caceres E.F."/>
            <person name="Krupovic M."/>
            <person name="Nijland R."/>
            <person name="Eme L."/>
            <person name="Robinson N.P."/>
            <person name="Ettema T.J.G."/>
        </authorList>
    </citation>
    <scope>NUCLEOTIDE SEQUENCE</scope>
    <source>
        <strain evidence="5">LCB_4</strain>
    </source>
</reference>
<accession>A0AAF0D111</accession>
<dbReference type="Pfam" id="PF01142">
    <property type="entry name" value="TruD"/>
    <property type="match status" value="1"/>
</dbReference>
<dbReference type="PROSITE" id="PS50984">
    <property type="entry name" value="TRUD"/>
    <property type="match status" value="1"/>
</dbReference>
<dbReference type="EC" id="5.4.99.27" evidence="3"/>
<comment type="similarity">
    <text evidence="1 3">Belongs to the pseudouridine synthase TruD family.</text>
</comment>
<dbReference type="InterPro" id="IPR042214">
    <property type="entry name" value="TruD_catalytic"/>
</dbReference>
<dbReference type="InterPro" id="IPR001656">
    <property type="entry name" value="PsdUridine_synth_TruD"/>
</dbReference>
<dbReference type="InterPro" id="IPR020103">
    <property type="entry name" value="PsdUridine_synth_cat_dom_sf"/>
</dbReference>
<dbReference type="PIRSF" id="PIRSF037016">
    <property type="entry name" value="Pseudouridin_synth_euk_prd"/>
    <property type="match status" value="1"/>
</dbReference>
<evidence type="ECO:0000256" key="2">
    <source>
        <dbReference type="ARBA" id="ARBA00023235"/>
    </source>
</evidence>
<dbReference type="GO" id="GO:0003723">
    <property type="term" value="F:RNA binding"/>
    <property type="evidence" value="ECO:0007669"/>
    <property type="project" value="InterPro"/>
</dbReference>
<dbReference type="InterPro" id="IPR011760">
    <property type="entry name" value="PsdUridine_synth_TruD_insert"/>
</dbReference>
<comment type="function">
    <text evidence="3">Could be responsible for synthesis of pseudouridine from uracil-13 in transfer RNAs.</text>
</comment>
<dbReference type="HAMAP" id="MF_01082">
    <property type="entry name" value="TruD"/>
    <property type="match status" value="1"/>
</dbReference>
<evidence type="ECO:0000259" key="4">
    <source>
        <dbReference type="PROSITE" id="PS50984"/>
    </source>
</evidence>
<dbReference type="EMBL" id="CP091871">
    <property type="protein sequence ID" value="WEU39679.1"/>
    <property type="molecule type" value="Genomic_DNA"/>
</dbReference>
<dbReference type="PANTHER" id="PTHR13326">
    <property type="entry name" value="TRNA PSEUDOURIDINE SYNTHASE D"/>
    <property type="match status" value="1"/>
</dbReference>
<dbReference type="Gene3D" id="3.30.70.3160">
    <property type="match status" value="1"/>
</dbReference>
<evidence type="ECO:0000313" key="5">
    <source>
        <dbReference type="EMBL" id="WEU39679.1"/>
    </source>
</evidence>
<evidence type="ECO:0000256" key="3">
    <source>
        <dbReference type="HAMAP-Rule" id="MF_01082"/>
    </source>
</evidence>
<comment type="catalytic activity">
    <reaction evidence="3">
        <text>uridine(13) in tRNA = pseudouridine(13) in tRNA</text>
        <dbReference type="Rhea" id="RHEA:42540"/>
        <dbReference type="Rhea" id="RHEA-COMP:10105"/>
        <dbReference type="Rhea" id="RHEA-COMP:10106"/>
        <dbReference type="ChEBI" id="CHEBI:65314"/>
        <dbReference type="ChEBI" id="CHEBI:65315"/>
        <dbReference type="EC" id="5.4.99.27"/>
    </reaction>
</comment>
<dbReference type="GO" id="GO:0160150">
    <property type="term" value="F:tRNA pseudouridine(13) synthase activity"/>
    <property type="evidence" value="ECO:0007669"/>
    <property type="project" value="UniProtKB-EC"/>
</dbReference>
<dbReference type="Proteomes" id="UP000186851">
    <property type="component" value="Chromosome"/>
</dbReference>
<reference evidence="5" key="1">
    <citation type="journal article" date="2017" name="Nature">
        <title>Asgard archaea illuminate the origin of eukaryotic cellular complexity.</title>
        <authorList>
            <person name="Zaremba-Niedzwiedzka K."/>
            <person name="Caceres E.F."/>
            <person name="Saw J.H."/>
            <person name="Backstrom D."/>
            <person name="Juzokaite L."/>
            <person name="Vancaester E."/>
            <person name="Seitz K.W."/>
            <person name="Anantharaman K."/>
            <person name="Starnawski P."/>
            <person name="Kjeldsen K.U."/>
            <person name="Scott M.B."/>
            <person name="Nunoura T."/>
            <person name="Banfield J.F."/>
            <person name="Schramm A."/>
            <person name="Baker B.J."/>
            <person name="Spang A."/>
            <person name="Ettema T.J.G."/>
        </authorList>
    </citation>
    <scope>NUCLEOTIDE SEQUENCE</scope>
    <source>
        <strain evidence="5">LCB_4</strain>
    </source>
</reference>
<keyword evidence="2 3" id="KW-0413">Isomerase</keyword>
<dbReference type="NCBIfam" id="TIGR00094">
    <property type="entry name" value="tRNA_TruD_broad"/>
    <property type="match status" value="1"/>
</dbReference>
<name>A0AAF0D111_ODILC</name>
<feature type="active site" description="Nucleophile" evidence="3">
    <location>
        <position position="97"/>
    </location>
</feature>
<dbReference type="GO" id="GO:0031119">
    <property type="term" value="P:tRNA pseudouridine synthesis"/>
    <property type="evidence" value="ECO:0007669"/>
    <property type="project" value="UniProtKB-UniRule"/>
</dbReference>
<feature type="domain" description="TRUD" evidence="4">
    <location>
        <begin position="175"/>
        <end position="396"/>
    </location>
</feature>
<proteinExistence type="inferred from homology"/>
<evidence type="ECO:0000313" key="6">
    <source>
        <dbReference type="Proteomes" id="UP000186851"/>
    </source>
</evidence>
<dbReference type="KEGG" id="oyw:OdinLCB4_004115"/>
<sequence length="441" mass="50765">MFVPEYEYNIGMRFYATSGNGLKGRIRASLSDFIVEEIDKNGVRWPVKGDVRRLSNRSRFLHFTLVKEGYDTPSAIRVISKRTGIPAKFFSYAGLKDKLAKTAQRVSIPVKFMERLRTFQHGMIKIKDLTFSDRNIGLGDLSGNSFRIKIVLSSDNEDVKSKLNLIREEILELGGIPNFYGHQRFGTIRCVNHQIGKLLLERRFEDAVKLFLTFKSDFESEDSKLFRNGVLNLLEDGVNGEVADHLFYEYMIVKYLKKHPGDYKGCFLSLPKNISRLFLHSYQSYIFNLTLSERWSRGLPLNEAVSGDIIFEGVKGYPRYRRVSNSELPEINRNIKSQRYRVVLPVVGYDSKLPSGEAGECVLKVLESERVNLEDFHIPEVQNLSSAGDYRGVLAPVYNFKIKYYSKKNIAWLSFTLEKGCYATVLIREFLKNSDFYQVGY</sequence>
<dbReference type="CDD" id="cd02576">
    <property type="entry name" value="PseudoU_synth_ScPUS7"/>
    <property type="match status" value="1"/>
</dbReference>
<organism evidence="5 6">
    <name type="scientific">Odinarchaeota yellowstonii (strain LCB_4)</name>
    <dbReference type="NCBI Taxonomy" id="1841599"/>
    <lineage>
        <taxon>Archaea</taxon>
        <taxon>Promethearchaeati</taxon>
        <taxon>Candidatus Odinarchaeota</taxon>
        <taxon>Candidatus Odinarchaeia</taxon>
        <taxon>Candidatus Odinarchaeales</taxon>
        <taxon>Candidatus Odinarchaeaceae</taxon>
        <taxon>Candidatus Odinarchaeum</taxon>
    </lineage>
</organism>
<keyword evidence="3" id="KW-0819">tRNA processing</keyword>
<gene>
    <name evidence="3 5" type="primary">truD</name>
    <name evidence="5" type="ORF">OdinLCB4_004115</name>
</gene>
<evidence type="ECO:0000256" key="1">
    <source>
        <dbReference type="ARBA" id="ARBA00007953"/>
    </source>
</evidence>
<dbReference type="SUPFAM" id="SSF55120">
    <property type="entry name" value="Pseudouridine synthase"/>
    <property type="match status" value="1"/>
</dbReference>